<dbReference type="GO" id="GO:0008017">
    <property type="term" value="F:microtubule binding"/>
    <property type="evidence" value="ECO:0007669"/>
    <property type="project" value="InterPro"/>
</dbReference>
<name>A0A7L4ND17_9AVES</name>
<feature type="region of interest" description="Disordered" evidence="10">
    <location>
        <begin position="86"/>
        <end position="138"/>
    </location>
</feature>
<reference evidence="11 12" key="1">
    <citation type="submission" date="2020-02" db="EMBL/GenBank/DDBJ databases">
        <title>Bird 10,000 Genomes (B10K) Project - Family phase.</title>
        <authorList>
            <person name="Zhang G."/>
        </authorList>
    </citation>
    <scope>NUCLEOTIDE SEQUENCE [LARGE SCALE GENOMIC DNA]</scope>
    <source>
        <strain evidence="11">B10K-DU-013-51</strain>
        <tissue evidence="11">Mixed tissue sample</tissue>
    </source>
</reference>
<dbReference type="EMBL" id="VYZU01055446">
    <property type="protein sequence ID" value="NXY87402.1"/>
    <property type="molecule type" value="Genomic_DNA"/>
</dbReference>
<keyword evidence="5" id="KW-0963">Cytoplasm</keyword>
<sequence length="187" mass="21115">PEFCSPSQQQKSSWAGLRSDQFGITREPNFISKRRVPHHNPQISKSFEWTADCDLNDPLETEALGTAELQTDDNNNVNQERIEITEGPRLPPKVWSHPVDSRGEAGTALAENNMKKSPSAAPQNQNEAFSSPEKEVEKMGNGLHRVLQRNADMTLSHLNNFPRNSEYRSQFVWKSPHEKSPILAAEQ</sequence>
<organism evidence="11 12">
    <name type="scientific">Ceyx cyanopectus</name>
    <name type="common">Indigo-banded kingfisher</name>
    <dbReference type="NCBI Taxonomy" id="390723"/>
    <lineage>
        <taxon>Eukaryota</taxon>
        <taxon>Metazoa</taxon>
        <taxon>Chordata</taxon>
        <taxon>Craniata</taxon>
        <taxon>Vertebrata</taxon>
        <taxon>Euteleostomi</taxon>
        <taxon>Archelosauria</taxon>
        <taxon>Archosauria</taxon>
        <taxon>Dinosauria</taxon>
        <taxon>Saurischia</taxon>
        <taxon>Theropoda</taxon>
        <taxon>Coelurosauria</taxon>
        <taxon>Aves</taxon>
        <taxon>Neognathae</taxon>
        <taxon>Neoaves</taxon>
        <taxon>Telluraves</taxon>
        <taxon>Coraciimorphae</taxon>
        <taxon>Coraciiformes</taxon>
        <taxon>Alcedinidae</taxon>
        <taxon>Ceyx</taxon>
    </lineage>
</organism>
<evidence type="ECO:0000256" key="4">
    <source>
        <dbReference type="ARBA" id="ARBA00013508"/>
    </source>
</evidence>
<dbReference type="Proteomes" id="UP000586704">
    <property type="component" value="Unassembled WGS sequence"/>
</dbReference>
<dbReference type="OrthoDB" id="9999940at2759"/>
<dbReference type="GO" id="GO:0005874">
    <property type="term" value="C:microtubule"/>
    <property type="evidence" value="ECO:0007669"/>
    <property type="project" value="UniProtKB-KW"/>
</dbReference>
<dbReference type="InterPro" id="IPR029136">
    <property type="entry name" value="MDM1"/>
</dbReference>
<keyword evidence="8" id="KW-0539">Nucleus</keyword>
<evidence type="ECO:0000256" key="3">
    <source>
        <dbReference type="ARBA" id="ARBA00010494"/>
    </source>
</evidence>
<dbReference type="Pfam" id="PF15501">
    <property type="entry name" value="MDM1"/>
    <property type="match status" value="1"/>
</dbReference>
<dbReference type="PANTHER" id="PTHR32078">
    <property type="entry name" value="NUCLEAR PROTEIN MDM1"/>
    <property type="match status" value="1"/>
</dbReference>
<keyword evidence="12" id="KW-1185">Reference proteome</keyword>
<gene>
    <name evidence="11" type="primary">Mdm1</name>
    <name evidence="11" type="ORF">CEYCYA_R08062</name>
</gene>
<feature type="non-terminal residue" evidence="11">
    <location>
        <position position="187"/>
    </location>
</feature>
<comment type="caution">
    <text evidence="11">The sequence shown here is derived from an EMBL/GenBank/DDBJ whole genome shotgun (WGS) entry which is preliminary data.</text>
</comment>
<dbReference type="GO" id="GO:0046600">
    <property type="term" value="P:negative regulation of centriole replication"/>
    <property type="evidence" value="ECO:0007669"/>
    <property type="project" value="InterPro"/>
</dbReference>
<comment type="subcellular location">
    <subcellularLocation>
        <location evidence="1">Cytoplasm</location>
        <location evidence="1">Cytoskeleton</location>
        <location evidence="1">Microtubule organizing center</location>
        <location evidence="1">Centrosome</location>
        <location evidence="1">Centriole</location>
    </subcellularLocation>
    <subcellularLocation>
        <location evidence="2">Nucleus</location>
    </subcellularLocation>
</comment>
<evidence type="ECO:0000256" key="1">
    <source>
        <dbReference type="ARBA" id="ARBA00004114"/>
    </source>
</evidence>
<dbReference type="GO" id="GO:0060041">
    <property type="term" value="P:retina development in camera-type eye"/>
    <property type="evidence" value="ECO:0007669"/>
    <property type="project" value="TreeGrafter"/>
</dbReference>
<feature type="non-terminal residue" evidence="11">
    <location>
        <position position="1"/>
    </location>
</feature>
<evidence type="ECO:0000256" key="5">
    <source>
        <dbReference type="ARBA" id="ARBA00022490"/>
    </source>
</evidence>
<evidence type="ECO:0000256" key="8">
    <source>
        <dbReference type="ARBA" id="ARBA00023242"/>
    </source>
</evidence>
<evidence type="ECO:0000256" key="6">
    <source>
        <dbReference type="ARBA" id="ARBA00022701"/>
    </source>
</evidence>
<feature type="compositionally biased region" description="Polar residues" evidence="10">
    <location>
        <begin position="1"/>
        <end position="13"/>
    </location>
</feature>
<feature type="compositionally biased region" description="Polar residues" evidence="10">
    <location>
        <begin position="120"/>
        <end position="129"/>
    </location>
</feature>
<accession>A0A7L4ND17</accession>
<comment type="function">
    <text evidence="9">Microtubule-binding protein that negatively regulates centriole duplication. Binds to and stabilizes microtubules.</text>
</comment>
<dbReference type="PANTHER" id="PTHR32078:SF1">
    <property type="entry name" value="NUCLEAR PROTEIN MDM1"/>
    <property type="match status" value="1"/>
</dbReference>
<dbReference type="AlphaFoldDB" id="A0A7L4ND17"/>
<evidence type="ECO:0000256" key="7">
    <source>
        <dbReference type="ARBA" id="ARBA00023212"/>
    </source>
</evidence>
<proteinExistence type="inferred from homology"/>
<keyword evidence="6" id="KW-0493">Microtubule</keyword>
<evidence type="ECO:0000256" key="2">
    <source>
        <dbReference type="ARBA" id="ARBA00004123"/>
    </source>
</evidence>
<evidence type="ECO:0000256" key="9">
    <source>
        <dbReference type="ARBA" id="ARBA00045771"/>
    </source>
</evidence>
<evidence type="ECO:0000313" key="11">
    <source>
        <dbReference type="EMBL" id="NXY87402.1"/>
    </source>
</evidence>
<feature type="region of interest" description="Disordered" evidence="10">
    <location>
        <begin position="1"/>
        <end position="20"/>
    </location>
</feature>
<comment type="similarity">
    <text evidence="3">Belongs to the MDM1 family.</text>
</comment>
<keyword evidence="7" id="KW-0206">Cytoskeleton</keyword>
<protein>
    <recommendedName>
        <fullName evidence="4">Nuclear protein MDM1</fullName>
    </recommendedName>
</protein>
<evidence type="ECO:0000313" key="12">
    <source>
        <dbReference type="Proteomes" id="UP000586704"/>
    </source>
</evidence>
<evidence type="ECO:0000256" key="10">
    <source>
        <dbReference type="SAM" id="MobiDB-lite"/>
    </source>
</evidence>
<dbReference type="GO" id="GO:0005634">
    <property type="term" value="C:nucleus"/>
    <property type="evidence" value="ECO:0007669"/>
    <property type="project" value="UniProtKB-SubCell"/>
</dbReference>
<dbReference type="GO" id="GO:0005814">
    <property type="term" value="C:centriole"/>
    <property type="evidence" value="ECO:0007669"/>
    <property type="project" value="UniProtKB-SubCell"/>
</dbReference>